<dbReference type="GO" id="GO:0004832">
    <property type="term" value="F:valine-tRNA ligase activity"/>
    <property type="evidence" value="ECO:0007669"/>
    <property type="project" value="UniProtKB-EC"/>
</dbReference>
<dbReference type="Pfam" id="PF00133">
    <property type="entry name" value="tRNA-synt_1"/>
    <property type="match status" value="1"/>
</dbReference>
<dbReference type="STRING" id="1156394.T0SBT3"/>
<dbReference type="GeneID" id="19941328"/>
<dbReference type="NCBIfam" id="NF004349">
    <property type="entry name" value="PRK05729.1"/>
    <property type="match status" value="1"/>
</dbReference>
<dbReference type="NCBIfam" id="TIGR00422">
    <property type="entry name" value="valS"/>
    <property type="match status" value="1"/>
</dbReference>
<dbReference type="InterPro" id="IPR002300">
    <property type="entry name" value="aa-tRNA-synth_Ia"/>
</dbReference>
<keyword evidence="4 10" id="KW-0547">Nucleotide-binding</keyword>
<dbReference type="GO" id="GO:0002161">
    <property type="term" value="F:aminoacyl-tRNA deacylase activity"/>
    <property type="evidence" value="ECO:0007669"/>
    <property type="project" value="InterPro"/>
</dbReference>
<dbReference type="EMBL" id="JH767132">
    <property type="protein sequence ID" value="EQC42883.1"/>
    <property type="molecule type" value="Genomic_DNA"/>
</dbReference>
<evidence type="ECO:0000256" key="10">
    <source>
        <dbReference type="RuleBase" id="RU363035"/>
    </source>
</evidence>
<evidence type="ECO:0000256" key="4">
    <source>
        <dbReference type="ARBA" id="ARBA00022741"/>
    </source>
</evidence>
<dbReference type="InterPro" id="IPR002303">
    <property type="entry name" value="Valyl-tRNA_ligase"/>
</dbReference>
<evidence type="ECO:0000256" key="7">
    <source>
        <dbReference type="ARBA" id="ARBA00023146"/>
    </source>
</evidence>
<dbReference type="FunFam" id="1.10.730.10:FF:000009">
    <property type="entry name" value="Valine--tRNA ligase, mitochondrial"/>
    <property type="match status" value="1"/>
</dbReference>
<evidence type="ECO:0000256" key="6">
    <source>
        <dbReference type="ARBA" id="ARBA00022917"/>
    </source>
</evidence>
<evidence type="ECO:0000313" key="13">
    <source>
        <dbReference type="EMBL" id="EQC42883.1"/>
    </source>
</evidence>
<proteinExistence type="inferred from homology"/>
<keyword evidence="7 10" id="KW-0030">Aminoacyl-tRNA synthetase</keyword>
<dbReference type="Gene3D" id="3.40.50.620">
    <property type="entry name" value="HUPs"/>
    <property type="match status" value="2"/>
</dbReference>
<dbReference type="InterPro" id="IPR013155">
    <property type="entry name" value="M/V/L/I-tRNA-synth_anticd-bd"/>
</dbReference>
<gene>
    <name evidence="13" type="ORF">SDRG_00601</name>
</gene>
<evidence type="ECO:0000256" key="5">
    <source>
        <dbReference type="ARBA" id="ARBA00022840"/>
    </source>
</evidence>
<dbReference type="FunFam" id="3.40.50.620:FF:000020">
    <property type="entry name" value="Valine--tRNA ligase, mitochondrial"/>
    <property type="match status" value="1"/>
</dbReference>
<protein>
    <recommendedName>
        <fullName evidence="2">valine--tRNA ligase</fullName>
        <ecNumber evidence="2">6.1.1.9</ecNumber>
    </recommendedName>
    <alternativeName>
        <fullName evidence="8">Valyl-tRNA synthetase</fullName>
    </alternativeName>
</protein>
<dbReference type="AlphaFoldDB" id="T0SBT3"/>
<dbReference type="PANTHER" id="PTHR11946:SF109">
    <property type="entry name" value="VALINE--TRNA LIGASE"/>
    <property type="match status" value="1"/>
</dbReference>
<dbReference type="Gene3D" id="1.10.287.380">
    <property type="entry name" value="Valyl-tRNA synthetase, C-terminal domain"/>
    <property type="match status" value="1"/>
</dbReference>
<dbReference type="EC" id="6.1.1.9" evidence="2"/>
<comment type="catalytic activity">
    <reaction evidence="9">
        <text>tRNA(Val) + L-valine + ATP = L-valyl-tRNA(Val) + AMP + diphosphate</text>
        <dbReference type="Rhea" id="RHEA:10704"/>
        <dbReference type="Rhea" id="RHEA-COMP:9672"/>
        <dbReference type="Rhea" id="RHEA-COMP:9708"/>
        <dbReference type="ChEBI" id="CHEBI:30616"/>
        <dbReference type="ChEBI" id="CHEBI:33019"/>
        <dbReference type="ChEBI" id="CHEBI:57762"/>
        <dbReference type="ChEBI" id="CHEBI:78442"/>
        <dbReference type="ChEBI" id="CHEBI:78537"/>
        <dbReference type="ChEBI" id="CHEBI:456215"/>
        <dbReference type="EC" id="6.1.1.9"/>
    </reaction>
</comment>
<dbReference type="InterPro" id="IPR014729">
    <property type="entry name" value="Rossmann-like_a/b/a_fold"/>
</dbReference>
<dbReference type="VEuPathDB" id="FungiDB:SDRG_00601"/>
<sequence>MIRRLLQPRRPTRFLRSYASLPEPLKRRVLETPMAPTYDPMSVEEGWQPYWQTHASTPDATEHFTMLLPPPNITGALHIGHALTATIQDAIARWHRMRGFDVRWIPGLDHAGIATQSVVEKKLMREQQLTRHDIGRDAFLSHVEAWYETYGSRILGQLDRLGAVLNHDHKYFTLDGPRSAAVVDAFVRLHEKGLIYRHRRMVNWCPTLQTAISDIEVDAVPLTKRTLLPLPGRKAPVEFGVMYRFRYQVADADDLFVEVDTTRPETILGDVAVAVHPEDDRYTHLHGRSVLHPFSGQRLPIVCDAALVNPELGTGVVKITPAHDANDFACAQRHNLPEPIVIDLDCKMVTDIPSLSGLDRFDARLHIIELLREKGLFIDTLDHPTTVSICSRSGNVIEPYLMPQWFIKCEDMAARSAAAVRTEALPFQPPTQHQHTWYHFLDNVQDWCISRQLWWGHRIPAYRVHTDKMTTDDKWVVARSIEDATAQAMTQYDLSPGSFTLEQDEDVLDTWFSSALLPLSSLEWPNDDSVPESIRHLYPMSLLETGSDILFFWVARMSMLCTEVHGGTQPFKAVWLHPMVRDKTGRKMSKSLGNVIDPLHVIGGIDLPTLLDGLHEGNLDPKERARAEKELKKEFPSGLPSCGTDALRLTLASYLSQGRQINMDLQRVVASRHFCNKMWNALRYALPLVQTASSSSLESHVPSMSLADRWILSRLADAVTKVHDGYGSFKLATSATAAQRFFIQELCDVYIEFSKPVLYQDDDAHAKEAAKATLTTALDTSLRLLHPIMPFVTEELWQRLQGGSEHSLMTAAFPDPAQWARWVDRDAEASMQAVLDVMHAVRSLRHTRKTLAPDASTVDGLKIQCSDATTMALLQRNLSDIATQCRAGPVALVSTVDDETKSPDHIWLTHSLHEHCQVLLPLPIGLETSGRISAEVDRLMKRQAKAAKTLAMLDAKRADPKYATNVPEAIQAQDDERIGQASVEHASLGESLAALATLQAQVDRLQHQ</sequence>
<dbReference type="GO" id="GO:0006438">
    <property type="term" value="P:valyl-tRNA aminoacylation"/>
    <property type="evidence" value="ECO:0007669"/>
    <property type="project" value="InterPro"/>
</dbReference>
<dbReference type="PANTHER" id="PTHR11946">
    <property type="entry name" value="VALYL-TRNA SYNTHETASES"/>
    <property type="match status" value="1"/>
</dbReference>
<comment type="similarity">
    <text evidence="1 10">Belongs to the class-I aminoacyl-tRNA synthetase family.</text>
</comment>
<dbReference type="Proteomes" id="UP000030762">
    <property type="component" value="Unassembled WGS sequence"/>
</dbReference>
<dbReference type="SUPFAM" id="SSF47323">
    <property type="entry name" value="Anticodon-binding domain of a subclass of class I aminoacyl-tRNA synthetases"/>
    <property type="match status" value="1"/>
</dbReference>
<name>T0SBT3_SAPDV</name>
<dbReference type="CDD" id="cd07962">
    <property type="entry name" value="Anticodon_Ia_Val"/>
    <property type="match status" value="1"/>
</dbReference>
<dbReference type="InterPro" id="IPR009008">
    <property type="entry name" value="Val/Leu/Ile-tRNA-synth_edit"/>
</dbReference>
<dbReference type="Pfam" id="PF08264">
    <property type="entry name" value="Anticodon_1"/>
    <property type="match status" value="1"/>
</dbReference>
<dbReference type="PRINTS" id="PR00986">
    <property type="entry name" value="TRNASYNTHVAL"/>
</dbReference>
<dbReference type="SUPFAM" id="SSF50677">
    <property type="entry name" value="ValRS/IleRS/LeuRS editing domain"/>
    <property type="match status" value="1"/>
</dbReference>
<dbReference type="Gene3D" id="3.90.740.10">
    <property type="entry name" value="Valyl/Leucyl/Isoleucyl-tRNA synthetase, editing domain"/>
    <property type="match status" value="1"/>
</dbReference>
<dbReference type="SUPFAM" id="SSF52374">
    <property type="entry name" value="Nucleotidylyl transferase"/>
    <property type="match status" value="1"/>
</dbReference>
<evidence type="ECO:0000259" key="11">
    <source>
        <dbReference type="Pfam" id="PF00133"/>
    </source>
</evidence>
<keyword evidence="5 10" id="KW-0067">ATP-binding</keyword>
<dbReference type="CDD" id="cd00817">
    <property type="entry name" value="ValRS_core"/>
    <property type="match status" value="1"/>
</dbReference>
<dbReference type="GO" id="GO:0005829">
    <property type="term" value="C:cytosol"/>
    <property type="evidence" value="ECO:0007669"/>
    <property type="project" value="TreeGrafter"/>
</dbReference>
<evidence type="ECO:0000256" key="2">
    <source>
        <dbReference type="ARBA" id="ARBA00013169"/>
    </source>
</evidence>
<dbReference type="InterPro" id="IPR037118">
    <property type="entry name" value="Val-tRNA_synth_C_sf"/>
</dbReference>
<dbReference type="InterPro" id="IPR033705">
    <property type="entry name" value="Anticodon_Ia_Val"/>
</dbReference>
<dbReference type="eggNOG" id="KOG0432">
    <property type="taxonomic scope" value="Eukaryota"/>
</dbReference>
<evidence type="ECO:0000313" key="14">
    <source>
        <dbReference type="Proteomes" id="UP000030762"/>
    </source>
</evidence>
<evidence type="ECO:0000256" key="9">
    <source>
        <dbReference type="ARBA" id="ARBA00047552"/>
    </source>
</evidence>
<feature type="domain" description="Methionyl/Valyl/Leucyl/Isoleucyl-tRNA synthetase anticodon-binding" evidence="12">
    <location>
        <begin position="708"/>
        <end position="849"/>
    </location>
</feature>
<feature type="domain" description="Aminoacyl-tRNA synthetase class Ia" evidence="11">
    <location>
        <begin position="50"/>
        <end position="664"/>
    </location>
</feature>
<dbReference type="OrthoDB" id="629407at2759"/>
<organism evidence="13 14">
    <name type="scientific">Saprolegnia diclina (strain VS20)</name>
    <dbReference type="NCBI Taxonomy" id="1156394"/>
    <lineage>
        <taxon>Eukaryota</taxon>
        <taxon>Sar</taxon>
        <taxon>Stramenopiles</taxon>
        <taxon>Oomycota</taxon>
        <taxon>Saprolegniomycetes</taxon>
        <taxon>Saprolegniales</taxon>
        <taxon>Saprolegniaceae</taxon>
        <taxon>Saprolegnia</taxon>
    </lineage>
</organism>
<dbReference type="Gene3D" id="1.10.730.10">
    <property type="entry name" value="Isoleucyl-tRNA Synthetase, Domain 1"/>
    <property type="match status" value="1"/>
</dbReference>
<keyword evidence="3 10" id="KW-0436">Ligase</keyword>
<evidence type="ECO:0000259" key="12">
    <source>
        <dbReference type="Pfam" id="PF08264"/>
    </source>
</evidence>
<accession>T0SBT3</accession>
<dbReference type="GO" id="GO:0005524">
    <property type="term" value="F:ATP binding"/>
    <property type="evidence" value="ECO:0007669"/>
    <property type="project" value="UniProtKB-KW"/>
</dbReference>
<keyword evidence="14" id="KW-1185">Reference proteome</keyword>
<dbReference type="RefSeq" id="XP_008604306.1">
    <property type="nucleotide sequence ID" value="XM_008606084.1"/>
</dbReference>
<dbReference type="OMA" id="RQWYIRN"/>
<dbReference type="PROSITE" id="PS00178">
    <property type="entry name" value="AA_TRNA_LIGASE_I"/>
    <property type="match status" value="1"/>
</dbReference>
<evidence type="ECO:0000256" key="3">
    <source>
        <dbReference type="ARBA" id="ARBA00022598"/>
    </source>
</evidence>
<dbReference type="InterPro" id="IPR001412">
    <property type="entry name" value="aa-tRNA-synth_I_CS"/>
</dbReference>
<reference evidence="13 14" key="1">
    <citation type="submission" date="2012-04" db="EMBL/GenBank/DDBJ databases">
        <title>The Genome Sequence of Saprolegnia declina VS20.</title>
        <authorList>
            <consortium name="The Broad Institute Genome Sequencing Platform"/>
            <person name="Russ C."/>
            <person name="Nusbaum C."/>
            <person name="Tyler B."/>
            <person name="van West P."/>
            <person name="Dieguez-Uribeondo J."/>
            <person name="de Bruijn I."/>
            <person name="Tripathy S."/>
            <person name="Jiang R."/>
            <person name="Young S.K."/>
            <person name="Zeng Q."/>
            <person name="Gargeya S."/>
            <person name="Fitzgerald M."/>
            <person name="Haas B."/>
            <person name="Abouelleil A."/>
            <person name="Alvarado L."/>
            <person name="Arachchi H.M."/>
            <person name="Berlin A."/>
            <person name="Chapman S.B."/>
            <person name="Goldberg J."/>
            <person name="Griggs A."/>
            <person name="Gujja S."/>
            <person name="Hansen M."/>
            <person name="Howarth C."/>
            <person name="Imamovic A."/>
            <person name="Larimer J."/>
            <person name="McCowen C."/>
            <person name="Montmayeur A."/>
            <person name="Murphy C."/>
            <person name="Neiman D."/>
            <person name="Pearson M."/>
            <person name="Priest M."/>
            <person name="Roberts A."/>
            <person name="Saif S."/>
            <person name="Shea T."/>
            <person name="Sisk P."/>
            <person name="Sykes S."/>
            <person name="Wortman J."/>
            <person name="Nusbaum C."/>
            <person name="Birren B."/>
        </authorList>
    </citation>
    <scope>NUCLEOTIDE SEQUENCE [LARGE SCALE GENOMIC DNA]</scope>
    <source>
        <strain evidence="13 14">VS20</strain>
    </source>
</reference>
<keyword evidence="6 10" id="KW-0648">Protein biosynthesis</keyword>
<evidence type="ECO:0000256" key="1">
    <source>
        <dbReference type="ARBA" id="ARBA00005594"/>
    </source>
</evidence>
<dbReference type="InParanoid" id="T0SBT3"/>
<evidence type="ECO:0000256" key="8">
    <source>
        <dbReference type="ARBA" id="ARBA00029936"/>
    </source>
</evidence>
<dbReference type="InterPro" id="IPR009080">
    <property type="entry name" value="tRNAsynth_Ia_anticodon-bd"/>
</dbReference>